<accession>A0A1J7JJ15</accession>
<protein>
    <submittedName>
        <fullName evidence="1">Uncharacterized protein</fullName>
    </submittedName>
</protein>
<sequence length="204" mass="23461">MDSNGAKLQLPAIPSLKGKENIGQWKNIIIQTFRFHGMLDYLLQDSTQVVKTPEMKAFGIILIMSSVSPVTKFIEAAGWNFAEVDQDPKDLYDLIVKLYRWRPHMEDIDVTYDPSDLFRDLAAGYFESIEEWHQKVLDLRRQMERADDDFCDDEATEIVVDSLAVLKVPPLYNLLSERLASGDLTWRELMEEIASKCAWGGREN</sequence>
<dbReference type="AlphaFoldDB" id="A0A1J7JJ15"/>
<dbReference type="EMBL" id="KV875099">
    <property type="protein sequence ID" value="OIW27626.1"/>
    <property type="molecule type" value="Genomic_DNA"/>
</dbReference>
<keyword evidence="2" id="KW-1185">Reference proteome</keyword>
<name>A0A1J7JJ15_9PEZI</name>
<organism evidence="1 2">
    <name type="scientific">Coniochaeta ligniaria NRRL 30616</name>
    <dbReference type="NCBI Taxonomy" id="1408157"/>
    <lineage>
        <taxon>Eukaryota</taxon>
        <taxon>Fungi</taxon>
        <taxon>Dikarya</taxon>
        <taxon>Ascomycota</taxon>
        <taxon>Pezizomycotina</taxon>
        <taxon>Sordariomycetes</taxon>
        <taxon>Sordariomycetidae</taxon>
        <taxon>Coniochaetales</taxon>
        <taxon>Coniochaetaceae</taxon>
        <taxon>Coniochaeta</taxon>
    </lineage>
</organism>
<evidence type="ECO:0000313" key="2">
    <source>
        <dbReference type="Proteomes" id="UP000182658"/>
    </source>
</evidence>
<dbReference type="Proteomes" id="UP000182658">
    <property type="component" value="Unassembled WGS sequence"/>
</dbReference>
<evidence type="ECO:0000313" key="1">
    <source>
        <dbReference type="EMBL" id="OIW27626.1"/>
    </source>
</evidence>
<reference evidence="1 2" key="1">
    <citation type="submission" date="2016-10" db="EMBL/GenBank/DDBJ databases">
        <title>Draft genome sequence of Coniochaeta ligniaria NRRL30616, a lignocellulolytic fungus for bioabatement of inhibitors in plant biomass hydrolysates.</title>
        <authorList>
            <consortium name="DOE Joint Genome Institute"/>
            <person name="Jimenez D.J."/>
            <person name="Hector R.E."/>
            <person name="Riley R."/>
            <person name="Sun H."/>
            <person name="Grigoriev I.V."/>
            <person name="Van Elsas J.D."/>
            <person name="Nichols N.N."/>
        </authorList>
    </citation>
    <scope>NUCLEOTIDE SEQUENCE [LARGE SCALE GENOMIC DNA]</scope>
    <source>
        <strain evidence="1 2">NRRL 30616</strain>
    </source>
</reference>
<dbReference type="InParanoid" id="A0A1J7JJ15"/>
<gene>
    <name evidence="1" type="ORF">CONLIGDRAFT_645875</name>
</gene>
<proteinExistence type="predicted"/>